<sequence>MVSGTMTRSVEQAVHTLLCLKSSIHPKIFWQLALSTLTANKVGQAGIAPAPWVHQISLGLEVNFSKIITRPILIDSGHPNTATPGNHLGFLRGRLLKKRIQVNAMAQSVNRGSSHQLSEILVIVRPGRGIAVASRHTGRTAHVVAVAAGGTVCHAPHV</sequence>
<evidence type="ECO:0000313" key="1">
    <source>
        <dbReference type="EMBL" id="CAN82566.1"/>
    </source>
</evidence>
<proteinExistence type="predicted"/>
<reference evidence="1" key="1">
    <citation type="journal article" date="2007" name="PLoS ONE">
        <title>The first genome sequence of an elite grapevine cultivar (Pinot noir Vitis vinifera L.): coping with a highly heterozygous genome.</title>
        <authorList>
            <person name="Velasco R."/>
            <person name="Zharkikh A."/>
            <person name="Troggio M."/>
            <person name="Cartwright D.A."/>
            <person name="Cestaro A."/>
            <person name="Pruss D."/>
            <person name="Pindo M."/>
            <person name="FitzGerald L.M."/>
            <person name="Vezzulli S."/>
            <person name="Reid J."/>
            <person name="Malacarne G."/>
            <person name="Iliev D."/>
            <person name="Coppola G."/>
            <person name="Wardell B."/>
            <person name="Micheletti D."/>
            <person name="Macalma T."/>
            <person name="Facci M."/>
            <person name="Mitchell J.T."/>
            <person name="Perazzolli M."/>
            <person name="Eldredge G."/>
            <person name="Gatto P."/>
            <person name="Oyzerski R."/>
            <person name="Moretto M."/>
            <person name="Gutin N."/>
            <person name="Stefanini M."/>
            <person name="Chen Y."/>
            <person name="Segala C."/>
            <person name="Davenport C."/>
            <person name="Dematte L."/>
            <person name="Mraz A."/>
            <person name="Battilana J."/>
            <person name="Stormo K."/>
            <person name="Costa F."/>
            <person name="Tao Q."/>
            <person name="Si-Ammour A."/>
            <person name="Harkins T."/>
            <person name="Lackey A."/>
            <person name="Perbost C."/>
            <person name="Taillon B."/>
            <person name="Stella A."/>
            <person name="Solovyev V."/>
            <person name="Fawcett J.A."/>
            <person name="Sterck L."/>
            <person name="Vandepoele K."/>
            <person name="Grando S.M."/>
            <person name="Toppo S."/>
            <person name="Moser C."/>
            <person name="Lanchbury J."/>
            <person name="Bogden R."/>
            <person name="Skolnick M."/>
            <person name="Sgaramella V."/>
            <person name="Bhatnagar S.K."/>
            <person name="Fontana P."/>
            <person name="Gutin A."/>
            <person name="Van de Peer Y."/>
            <person name="Salamini F."/>
            <person name="Viola R."/>
        </authorList>
    </citation>
    <scope>NUCLEOTIDE SEQUENCE</scope>
</reference>
<dbReference type="EMBL" id="AM434641">
    <property type="protein sequence ID" value="CAN82566.1"/>
    <property type="molecule type" value="Genomic_DNA"/>
</dbReference>
<dbReference type="AlphaFoldDB" id="A5AT72"/>
<accession>A5AT72</accession>
<organism evidence="1">
    <name type="scientific">Vitis vinifera</name>
    <name type="common">Grape</name>
    <dbReference type="NCBI Taxonomy" id="29760"/>
    <lineage>
        <taxon>Eukaryota</taxon>
        <taxon>Viridiplantae</taxon>
        <taxon>Streptophyta</taxon>
        <taxon>Embryophyta</taxon>
        <taxon>Tracheophyta</taxon>
        <taxon>Spermatophyta</taxon>
        <taxon>Magnoliopsida</taxon>
        <taxon>eudicotyledons</taxon>
        <taxon>Gunneridae</taxon>
        <taxon>Pentapetalae</taxon>
        <taxon>rosids</taxon>
        <taxon>Vitales</taxon>
        <taxon>Vitaceae</taxon>
        <taxon>Viteae</taxon>
        <taxon>Vitis</taxon>
    </lineage>
</organism>
<name>A5AT72_VITVI</name>
<protein>
    <submittedName>
        <fullName evidence="1">Uncharacterized protein</fullName>
    </submittedName>
</protein>
<gene>
    <name evidence="1" type="ORF">VITISV_010672</name>
</gene>